<name>A0ABV9CUN2_9ACTN</name>
<protein>
    <submittedName>
        <fullName evidence="1">DUF72 domain-containing protein</fullName>
    </submittedName>
</protein>
<dbReference type="PANTHER" id="PTHR30348:SF13">
    <property type="entry name" value="UPF0759 PROTEIN YUNF"/>
    <property type="match status" value="1"/>
</dbReference>
<dbReference type="Proteomes" id="UP001596004">
    <property type="component" value="Unassembled WGS sequence"/>
</dbReference>
<dbReference type="RefSeq" id="WP_380852315.1">
    <property type="nucleotide sequence ID" value="NZ_JBHSFP010000064.1"/>
</dbReference>
<dbReference type="EMBL" id="JBHSFP010000064">
    <property type="protein sequence ID" value="MFC4536931.1"/>
    <property type="molecule type" value="Genomic_DNA"/>
</dbReference>
<evidence type="ECO:0000313" key="1">
    <source>
        <dbReference type="EMBL" id="MFC4536931.1"/>
    </source>
</evidence>
<evidence type="ECO:0000313" key="2">
    <source>
        <dbReference type="Proteomes" id="UP001596004"/>
    </source>
</evidence>
<proteinExistence type="predicted"/>
<dbReference type="SUPFAM" id="SSF117396">
    <property type="entry name" value="TM1631-like"/>
    <property type="match status" value="1"/>
</dbReference>
<gene>
    <name evidence="1" type="ORF">ACFO60_39690</name>
</gene>
<reference evidence="2" key="1">
    <citation type="journal article" date="2019" name="Int. J. Syst. Evol. Microbiol.">
        <title>The Global Catalogue of Microorganisms (GCM) 10K type strain sequencing project: providing services to taxonomists for standard genome sequencing and annotation.</title>
        <authorList>
            <consortium name="The Broad Institute Genomics Platform"/>
            <consortium name="The Broad Institute Genome Sequencing Center for Infectious Disease"/>
            <person name="Wu L."/>
            <person name="Ma J."/>
        </authorList>
    </citation>
    <scope>NUCLEOTIDE SEQUENCE [LARGE SCALE GENOMIC DNA]</scope>
    <source>
        <strain evidence="2">CGMCC 4.7132</strain>
    </source>
</reference>
<comment type="caution">
    <text evidence="1">The sequence shown here is derived from an EMBL/GenBank/DDBJ whole genome shotgun (WGS) entry which is preliminary data.</text>
</comment>
<dbReference type="Pfam" id="PF01904">
    <property type="entry name" value="DUF72"/>
    <property type="match status" value="1"/>
</dbReference>
<dbReference type="InterPro" id="IPR036520">
    <property type="entry name" value="UPF0759_sf"/>
</dbReference>
<accession>A0ABV9CUN2</accession>
<dbReference type="Gene3D" id="3.20.20.410">
    <property type="entry name" value="Protein of unknown function UPF0759"/>
    <property type="match status" value="1"/>
</dbReference>
<sequence length="303" mass="33735">MADDDLRSGVLVGTASWTDRSLLDSGWYPKDATTPAARLAYYASRFPLVEVDATYYNPPSLRTAEAWRDRTPSGFTFDVKAFSLLTGHPTRTRSLYKDLRERLGTTKETVYLRDVGPGIAEEVWARFLGALAPLHESGKLGAILLQFPPWLAPGERSMRYVLHCVERCRPMRASVEFRNAGWMSQERREQTLGFLAGHGIPYVAVDMPQGHPSSVPPVMVATSDLAVVRFHGHSGKWTSKIIEERFGYLYSEEELRKWAVEIDGLASRARAVHVLMNNCCADNAQRNAACLASLLGAAPPQPR</sequence>
<dbReference type="PANTHER" id="PTHR30348">
    <property type="entry name" value="UNCHARACTERIZED PROTEIN YECE"/>
    <property type="match status" value="1"/>
</dbReference>
<organism evidence="1 2">
    <name type="scientific">Sphaerisporangium dianthi</name>
    <dbReference type="NCBI Taxonomy" id="1436120"/>
    <lineage>
        <taxon>Bacteria</taxon>
        <taxon>Bacillati</taxon>
        <taxon>Actinomycetota</taxon>
        <taxon>Actinomycetes</taxon>
        <taxon>Streptosporangiales</taxon>
        <taxon>Streptosporangiaceae</taxon>
        <taxon>Sphaerisporangium</taxon>
    </lineage>
</organism>
<dbReference type="InterPro" id="IPR002763">
    <property type="entry name" value="DUF72"/>
</dbReference>
<keyword evidence="2" id="KW-1185">Reference proteome</keyword>